<dbReference type="Proteomes" id="UP000516148">
    <property type="component" value="Chromosome"/>
</dbReference>
<dbReference type="AlphaFoldDB" id="A0A7H0LJI1"/>
<evidence type="ECO:0000313" key="6">
    <source>
        <dbReference type="Proteomes" id="UP000516148"/>
    </source>
</evidence>
<dbReference type="GO" id="GO:0005829">
    <property type="term" value="C:cytosol"/>
    <property type="evidence" value="ECO:0007669"/>
    <property type="project" value="TreeGrafter"/>
</dbReference>
<evidence type="ECO:0000256" key="1">
    <source>
        <dbReference type="ARBA" id="ARBA00010838"/>
    </source>
</evidence>
<accession>A0A7H0LJI1</accession>
<protein>
    <submittedName>
        <fullName evidence="5">Glycoside hydrolase family 1 protein</fullName>
    </submittedName>
</protein>
<evidence type="ECO:0000256" key="4">
    <source>
        <dbReference type="RuleBase" id="RU003690"/>
    </source>
</evidence>
<dbReference type="PROSITE" id="PS51318">
    <property type="entry name" value="TAT"/>
    <property type="match status" value="1"/>
</dbReference>
<dbReference type="SUPFAM" id="SSF51445">
    <property type="entry name" value="(Trans)glycosidases"/>
    <property type="match status" value="1"/>
</dbReference>
<keyword evidence="3" id="KW-0326">Glycosidase</keyword>
<dbReference type="EMBL" id="CP061038">
    <property type="protein sequence ID" value="QNQ09834.1"/>
    <property type="molecule type" value="Genomic_DNA"/>
</dbReference>
<organism evidence="5 6">
    <name type="scientific">Sphingomonas alpina</name>
    <dbReference type="NCBI Taxonomy" id="653931"/>
    <lineage>
        <taxon>Bacteria</taxon>
        <taxon>Pseudomonadati</taxon>
        <taxon>Pseudomonadota</taxon>
        <taxon>Alphaproteobacteria</taxon>
        <taxon>Sphingomonadales</taxon>
        <taxon>Sphingomonadaceae</taxon>
        <taxon>Sphingomonas</taxon>
    </lineage>
</organism>
<keyword evidence="2 5" id="KW-0378">Hydrolase</keyword>
<dbReference type="RefSeq" id="WP_187762143.1">
    <property type="nucleotide sequence ID" value="NZ_CP061038.1"/>
</dbReference>
<dbReference type="InterPro" id="IPR006311">
    <property type="entry name" value="TAT_signal"/>
</dbReference>
<evidence type="ECO:0000256" key="2">
    <source>
        <dbReference type="ARBA" id="ARBA00022801"/>
    </source>
</evidence>
<gene>
    <name evidence="5" type="ORF">H3Z74_00810</name>
</gene>
<dbReference type="PANTHER" id="PTHR10353">
    <property type="entry name" value="GLYCOSYL HYDROLASE"/>
    <property type="match status" value="1"/>
</dbReference>
<reference evidence="5 6" key="1">
    <citation type="submission" date="2020-09" db="EMBL/GenBank/DDBJ databases">
        <title>Sphingomonas sp., a new species isolated from pork steak.</title>
        <authorList>
            <person name="Heidler von Heilborn D."/>
        </authorList>
    </citation>
    <scope>NUCLEOTIDE SEQUENCE [LARGE SCALE GENOMIC DNA]</scope>
    <source>
        <strain evidence="6">S8-3T</strain>
    </source>
</reference>
<dbReference type="InterPro" id="IPR001360">
    <property type="entry name" value="Glyco_hydro_1"/>
</dbReference>
<proteinExistence type="inferred from homology"/>
<dbReference type="KEGG" id="spap:H3Z74_00810"/>
<dbReference type="Gene3D" id="3.20.20.80">
    <property type="entry name" value="Glycosidases"/>
    <property type="match status" value="1"/>
</dbReference>
<dbReference type="InterPro" id="IPR017853">
    <property type="entry name" value="GH"/>
</dbReference>
<dbReference type="GO" id="GO:0016052">
    <property type="term" value="P:carbohydrate catabolic process"/>
    <property type="evidence" value="ECO:0007669"/>
    <property type="project" value="TreeGrafter"/>
</dbReference>
<sequence>MTHRKHPLSGSVSRRAAVIGGAALTAGALLGAPALAKPLRKVPRGFLWGTAISAHQSEGNDVHSDCWLLENLPETVFKEPSGDACDSFNRYEQDFDIARAMGLNCYRFGIEWARIEPERGKFSIAALDHYVRVLEACRARGLLPVLTYNHFTVPLWFAERGGWEAADSAELFARFCERATRSLGSLIGMASPFNEANIHLLGKLLRMGATPEHVAKRKAMIAAAAAKTNAPKFSSLLFADPDRIDAHLLDAHAKAYQAIKAGPGDFPVGVTLSTQDFQPVGEQSLAPMIEKMVYGSWWDAVNASDFVGVQTYTRVRLDAKTMVPPPPGTEMTAAGYEYYPPALGNTIRLAAKRTTKPIYVTESGIATDDDTRRVAWIDETLAEIGQCIAEGIDVKSYMYWSLLDNFEWTSGYGQHFGLVAVDRTSFKRSPKASAWYLAKRAKAGMV</sequence>
<dbReference type="Pfam" id="PF00232">
    <property type="entry name" value="Glyco_hydro_1"/>
    <property type="match status" value="2"/>
</dbReference>
<dbReference type="GO" id="GO:0008422">
    <property type="term" value="F:beta-glucosidase activity"/>
    <property type="evidence" value="ECO:0007669"/>
    <property type="project" value="TreeGrafter"/>
</dbReference>
<comment type="similarity">
    <text evidence="1 4">Belongs to the glycosyl hydrolase 1 family.</text>
</comment>
<keyword evidence="6" id="KW-1185">Reference proteome</keyword>
<dbReference type="PRINTS" id="PR00131">
    <property type="entry name" value="GLHYDRLASE1"/>
</dbReference>
<dbReference type="PANTHER" id="PTHR10353:SF36">
    <property type="entry name" value="LP05116P"/>
    <property type="match status" value="1"/>
</dbReference>
<name>A0A7H0LJI1_9SPHN</name>
<evidence type="ECO:0000313" key="5">
    <source>
        <dbReference type="EMBL" id="QNQ09834.1"/>
    </source>
</evidence>
<evidence type="ECO:0000256" key="3">
    <source>
        <dbReference type="ARBA" id="ARBA00023295"/>
    </source>
</evidence>